<dbReference type="RefSeq" id="WP_058374856.1">
    <property type="nucleotide sequence ID" value="NZ_CP011035.1"/>
</dbReference>
<dbReference type="EMBL" id="CP011035">
    <property type="protein sequence ID" value="ALS34842.1"/>
    <property type="molecule type" value="Genomic_DNA"/>
</dbReference>
<gene>
    <name evidence="1" type="ORF">PTRA_b0347</name>
</gene>
<reference evidence="1 2" key="1">
    <citation type="submission" date="2015-03" db="EMBL/GenBank/DDBJ databases">
        <authorList>
            <person name="Murphy D."/>
        </authorList>
    </citation>
    <scope>NUCLEOTIDE SEQUENCE [LARGE SCALE GENOMIC DNA]</scope>
    <source>
        <strain evidence="1 2">KMM 520</strain>
    </source>
</reference>
<accession>A0A0U2WNB4</accession>
<proteinExistence type="predicted"/>
<organism evidence="1">
    <name type="scientific">Pseudoalteromonas translucida KMM 520</name>
    <dbReference type="NCBI Taxonomy" id="1315283"/>
    <lineage>
        <taxon>Bacteria</taxon>
        <taxon>Pseudomonadati</taxon>
        <taxon>Pseudomonadota</taxon>
        <taxon>Gammaproteobacteria</taxon>
        <taxon>Alteromonadales</taxon>
        <taxon>Pseudoalteromonadaceae</taxon>
        <taxon>Pseudoalteromonas</taxon>
    </lineage>
</organism>
<sequence>MQNFSTEKYSNIVTEIRDRIQSAGVFSEQNSAIFIETTSLQIRKILELIAYLSVLVNQDKLNHKDRGEWHAKKIIENLSNKTTVFYPLPSHIIYSQDNASQPVLIPQSYENSLSQSDFIKVYKRCGEVLHAQHPLKEILDIEIIFSENKDTLQRLRNLLQNHTIGIKHESNKYTFLSVAIDFTNDEKTKPSYIKEIKANIYNEQELISIFSGNYA</sequence>
<evidence type="ECO:0000313" key="2">
    <source>
        <dbReference type="Proteomes" id="UP000065261"/>
    </source>
</evidence>
<dbReference type="Proteomes" id="UP000065261">
    <property type="component" value="Chromosome II"/>
</dbReference>
<dbReference type="AlphaFoldDB" id="A0A0U2WNB4"/>
<dbReference type="OrthoDB" id="6708494at2"/>
<name>A0A0U2WNB4_9GAMM</name>
<dbReference type="PATRIC" id="fig|1315283.4.peg.3432"/>
<protein>
    <submittedName>
        <fullName evidence="1">Uncharacterized protein</fullName>
    </submittedName>
</protein>
<dbReference type="KEGG" id="ptn:PTRA_b0347"/>
<evidence type="ECO:0000313" key="1">
    <source>
        <dbReference type="EMBL" id="ALS34842.1"/>
    </source>
</evidence>